<comment type="similarity">
    <text evidence="1">Belongs to the choline/ethanolamine kinase family.</text>
</comment>
<organism evidence="2 3">
    <name type="scientific">Dendrothele bispora (strain CBS 962.96)</name>
    <dbReference type="NCBI Taxonomy" id="1314807"/>
    <lineage>
        <taxon>Eukaryota</taxon>
        <taxon>Fungi</taxon>
        <taxon>Dikarya</taxon>
        <taxon>Basidiomycota</taxon>
        <taxon>Agaricomycotina</taxon>
        <taxon>Agaricomycetes</taxon>
        <taxon>Agaricomycetidae</taxon>
        <taxon>Agaricales</taxon>
        <taxon>Agaricales incertae sedis</taxon>
        <taxon>Dendrothele</taxon>
    </lineage>
</organism>
<dbReference type="EMBL" id="ML179045">
    <property type="protein sequence ID" value="THV06079.1"/>
    <property type="molecule type" value="Genomic_DNA"/>
</dbReference>
<name>A0A4S8MTR3_DENBC</name>
<proteinExistence type="inferred from homology"/>
<keyword evidence="2" id="KW-0418">Kinase</keyword>
<dbReference type="OrthoDB" id="10267235at2759"/>
<keyword evidence="2" id="KW-0808">Transferase</keyword>
<dbReference type="AlphaFoldDB" id="A0A4S8MTR3"/>
<dbReference type="Proteomes" id="UP000297245">
    <property type="component" value="Unassembled WGS sequence"/>
</dbReference>
<dbReference type="GO" id="GO:0006646">
    <property type="term" value="P:phosphatidylethanolamine biosynthetic process"/>
    <property type="evidence" value="ECO:0007669"/>
    <property type="project" value="TreeGrafter"/>
</dbReference>
<dbReference type="GO" id="GO:0005737">
    <property type="term" value="C:cytoplasm"/>
    <property type="evidence" value="ECO:0007669"/>
    <property type="project" value="TreeGrafter"/>
</dbReference>
<dbReference type="InterPro" id="IPR011009">
    <property type="entry name" value="Kinase-like_dom_sf"/>
</dbReference>
<dbReference type="Gene3D" id="3.30.200.20">
    <property type="entry name" value="Phosphorylase Kinase, domain 1"/>
    <property type="match status" value="1"/>
</dbReference>
<evidence type="ECO:0000313" key="2">
    <source>
        <dbReference type="EMBL" id="THV06079.1"/>
    </source>
</evidence>
<keyword evidence="3" id="KW-1185">Reference proteome</keyword>
<dbReference type="SUPFAM" id="SSF56112">
    <property type="entry name" value="Protein kinase-like (PK-like)"/>
    <property type="match status" value="1"/>
</dbReference>
<dbReference type="PANTHER" id="PTHR22603:SF93">
    <property type="entry name" value="RE24176P"/>
    <property type="match status" value="1"/>
</dbReference>
<dbReference type="Gene3D" id="3.90.1200.10">
    <property type="match status" value="1"/>
</dbReference>
<sequence>MNSASPVLAPSLSSSALPLETPAVIRRLSTGSVHSIASAFASSVSSLSLPVESEPVKEEGLRHASIKLEARNYKKPSFLADLLECIRVLNIPSWSNPKVKPKDIHVFKVSGSMTNAVFFVSCPTIKEVRTALLRIYGPSSGNLISRPRELHNLHILSSRYRLGPRVYGTFENGRLEEYFESNALSASDMRDPEISRWIGARMAEFHSVDIELLEDTYTGPKSESKGWDIAAKKNVKSWIDSARQVLALPAFPQAVREELDLDEFKKDWDRYMRWLATVDDIQRGSRRVFAHNDAQYGNLLRLSTLKEGSPAHRQVCSLSSSFVLIIVVDFEYAAPNPASFDIANHFHEWTANYDSPTPHLLNESLYPTYEERRNFFLAYLEHSSVISPVTPSSERDSLVQNLEEQVRYWSPASHAVWAIWGIVQARDDVEAEVKVPEFDYIGYARCRMSGFRRSLQALGI</sequence>
<evidence type="ECO:0000256" key="1">
    <source>
        <dbReference type="ARBA" id="ARBA00038211"/>
    </source>
</evidence>
<protein>
    <submittedName>
        <fullName evidence="2">Choline kinase, cytoplasm</fullName>
    </submittedName>
</protein>
<gene>
    <name evidence="2" type="ORF">K435DRAFT_646255</name>
</gene>
<dbReference type="PANTHER" id="PTHR22603">
    <property type="entry name" value="CHOLINE/ETHANOALAMINE KINASE"/>
    <property type="match status" value="1"/>
</dbReference>
<dbReference type="GO" id="GO:0004305">
    <property type="term" value="F:ethanolamine kinase activity"/>
    <property type="evidence" value="ECO:0007669"/>
    <property type="project" value="TreeGrafter"/>
</dbReference>
<accession>A0A4S8MTR3</accession>
<dbReference type="GO" id="GO:0004103">
    <property type="term" value="F:choline kinase activity"/>
    <property type="evidence" value="ECO:0007669"/>
    <property type="project" value="TreeGrafter"/>
</dbReference>
<evidence type="ECO:0000313" key="3">
    <source>
        <dbReference type="Proteomes" id="UP000297245"/>
    </source>
</evidence>
<reference evidence="2 3" key="1">
    <citation type="journal article" date="2019" name="Nat. Ecol. Evol.">
        <title>Megaphylogeny resolves global patterns of mushroom evolution.</title>
        <authorList>
            <person name="Varga T."/>
            <person name="Krizsan K."/>
            <person name="Foldi C."/>
            <person name="Dima B."/>
            <person name="Sanchez-Garcia M."/>
            <person name="Sanchez-Ramirez S."/>
            <person name="Szollosi G.J."/>
            <person name="Szarkandi J.G."/>
            <person name="Papp V."/>
            <person name="Albert L."/>
            <person name="Andreopoulos W."/>
            <person name="Angelini C."/>
            <person name="Antonin V."/>
            <person name="Barry K.W."/>
            <person name="Bougher N.L."/>
            <person name="Buchanan P."/>
            <person name="Buyck B."/>
            <person name="Bense V."/>
            <person name="Catcheside P."/>
            <person name="Chovatia M."/>
            <person name="Cooper J."/>
            <person name="Damon W."/>
            <person name="Desjardin D."/>
            <person name="Finy P."/>
            <person name="Geml J."/>
            <person name="Haridas S."/>
            <person name="Hughes K."/>
            <person name="Justo A."/>
            <person name="Karasinski D."/>
            <person name="Kautmanova I."/>
            <person name="Kiss B."/>
            <person name="Kocsube S."/>
            <person name="Kotiranta H."/>
            <person name="LaButti K.M."/>
            <person name="Lechner B.E."/>
            <person name="Liimatainen K."/>
            <person name="Lipzen A."/>
            <person name="Lukacs Z."/>
            <person name="Mihaltcheva S."/>
            <person name="Morgado L.N."/>
            <person name="Niskanen T."/>
            <person name="Noordeloos M.E."/>
            <person name="Ohm R.A."/>
            <person name="Ortiz-Santana B."/>
            <person name="Ovrebo C."/>
            <person name="Racz N."/>
            <person name="Riley R."/>
            <person name="Savchenko A."/>
            <person name="Shiryaev A."/>
            <person name="Soop K."/>
            <person name="Spirin V."/>
            <person name="Szebenyi C."/>
            <person name="Tomsovsky M."/>
            <person name="Tulloss R.E."/>
            <person name="Uehling J."/>
            <person name="Grigoriev I.V."/>
            <person name="Vagvolgyi C."/>
            <person name="Papp T."/>
            <person name="Martin F.M."/>
            <person name="Miettinen O."/>
            <person name="Hibbett D.S."/>
            <person name="Nagy L.G."/>
        </authorList>
    </citation>
    <scope>NUCLEOTIDE SEQUENCE [LARGE SCALE GENOMIC DNA]</scope>
    <source>
        <strain evidence="2 3">CBS 962.96</strain>
    </source>
</reference>
<dbReference type="Pfam" id="PF01633">
    <property type="entry name" value="Choline_kinase"/>
    <property type="match status" value="1"/>
</dbReference>
<dbReference type="CDD" id="cd05157">
    <property type="entry name" value="ETNK_euk"/>
    <property type="match status" value="1"/>
</dbReference>